<evidence type="ECO:0000259" key="3">
    <source>
        <dbReference type="Pfam" id="PF00483"/>
    </source>
</evidence>
<dbReference type="Pfam" id="PF00483">
    <property type="entry name" value="NTP_transferase"/>
    <property type="match status" value="1"/>
</dbReference>
<evidence type="ECO:0000259" key="4">
    <source>
        <dbReference type="Pfam" id="PF24894"/>
    </source>
</evidence>
<dbReference type="EMBL" id="VULN01000003">
    <property type="protein sequence ID" value="MSS81496.1"/>
    <property type="molecule type" value="Genomic_DNA"/>
</dbReference>
<gene>
    <name evidence="5" type="primary">glgD</name>
    <name evidence="5" type="ORF">FX155_02565</name>
</gene>
<dbReference type="RefSeq" id="WP_022486966.1">
    <property type="nucleotide sequence ID" value="NZ_VULN01000003.1"/>
</dbReference>
<evidence type="ECO:0000313" key="5">
    <source>
        <dbReference type="EMBL" id="MSS81496.1"/>
    </source>
</evidence>
<keyword evidence="5" id="KW-0548">Nucleotidyltransferase</keyword>
<reference evidence="5 6" key="1">
    <citation type="submission" date="2019-08" db="EMBL/GenBank/DDBJ databases">
        <title>In-depth cultivation of the pig gut microbiome towards novel bacterial diversity and tailored functional studies.</title>
        <authorList>
            <person name="Wylensek D."/>
            <person name="Hitch T.C.A."/>
            <person name="Clavel T."/>
        </authorList>
    </citation>
    <scope>NUCLEOTIDE SEQUENCE [LARGE SCALE GENOMIC DNA]</scope>
    <source>
        <strain evidence="5 6">WCA-389-WT-5B</strain>
    </source>
</reference>
<dbReference type="Gene3D" id="2.160.10.10">
    <property type="entry name" value="Hexapeptide repeat proteins"/>
    <property type="match status" value="1"/>
</dbReference>
<comment type="similarity">
    <text evidence="1">Belongs to the bacterial/plant glucose-1-phosphate adenylyltransferase family.</text>
</comment>
<dbReference type="Gene3D" id="3.90.550.10">
    <property type="entry name" value="Spore Coat Polysaccharide Biosynthesis Protein SpsA, Chain A"/>
    <property type="match status" value="1"/>
</dbReference>
<dbReference type="AlphaFoldDB" id="A0A6N7VZX5"/>
<proteinExistence type="inferred from homology"/>
<dbReference type="SUPFAM" id="SSF51161">
    <property type="entry name" value="Trimeric LpxA-like enzymes"/>
    <property type="match status" value="1"/>
</dbReference>
<dbReference type="Proteomes" id="UP000441455">
    <property type="component" value="Unassembled WGS sequence"/>
</dbReference>
<dbReference type="Pfam" id="PF24894">
    <property type="entry name" value="Hexapep_GlmU"/>
    <property type="match status" value="1"/>
</dbReference>
<feature type="domain" description="Glucose-1-phosphate adenylyltransferase/Bifunctional protein GlmU-like C-terminal hexapeptide" evidence="4">
    <location>
        <begin position="285"/>
        <end position="352"/>
    </location>
</feature>
<dbReference type="NCBIfam" id="TIGR02092">
    <property type="entry name" value="glgD"/>
    <property type="match status" value="1"/>
</dbReference>
<sequence>MDNNIIGLINLQGPNYMAELSRKRPMASEPFAGKYRLIDFALSTMVNAGVDTVGLLLPFHSRSVLDHVRSGKDWSLARKQHGLFYLPVDEAREVTNPQTGDIRTYYKNLRFVERERNHYLLLSGCDVVHNIDYNQLLHYHRNRNADVTLVYKTLEADCEGDGYVVSVNESGHVTKLVKSETLKKGDKIYLGSMLLDGGLFVAMVRRAFAQDPNQYLMDVMARNVSHPGIYGYEYRGYAKRIHSLKSYYEANMDMLNLDNWKAVYRPDRKIYTKVKDEAPAKYMADAKVTNSLVGDGCVIEGTVENSILFRRVRVGRNAVVKNSIIMQNTVIGEEARVDRVICDKNQEVQPEAFLNGKPDAPLCVIQYDIL</sequence>
<evidence type="ECO:0000256" key="1">
    <source>
        <dbReference type="ARBA" id="ARBA00010443"/>
    </source>
</evidence>
<dbReference type="InterPro" id="IPR056818">
    <property type="entry name" value="GlmU/GlgC-like_hexapep"/>
</dbReference>
<keyword evidence="5" id="KW-0808">Transferase</keyword>
<dbReference type="PANTHER" id="PTHR43523">
    <property type="entry name" value="GLUCOSE-1-PHOSPHATE ADENYLYLTRANSFERASE-RELATED"/>
    <property type="match status" value="1"/>
</dbReference>
<dbReference type="InterPro" id="IPR005835">
    <property type="entry name" value="NTP_transferase_dom"/>
</dbReference>
<dbReference type="InterPro" id="IPR011832">
    <property type="entry name" value="GlgDAde_trans"/>
</dbReference>
<protein>
    <submittedName>
        <fullName evidence="5">Glucose-1-phosphate adenylyltransferase subunit GlgD</fullName>
        <ecNumber evidence="5">2.7.7.27</ecNumber>
    </submittedName>
</protein>
<accession>A0A6N7VZX5</accession>
<evidence type="ECO:0000313" key="6">
    <source>
        <dbReference type="Proteomes" id="UP000441455"/>
    </source>
</evidence>
<organism evidence="5 6">
    <name type="scientific">Acidaminococcus fermentans</name>
    <dbReference type="NCBI Taxonomy" id="905"/>
    <lineage>
        <taxon>Bacteria</taxon>
        <taxon>Bacillati</taxon>
        <taxon>Bacillota</taxon>
        <taxon>Negativicutes</taxon>
        <taxon>Acidaminococcales</taxon>
        <taxon>Acidaminococcaceae</taxon>
        <taxon>Acidaminococcus</taxon>
    </lineage>
</organism>
<dbReference type="SUPFAM" id="SSF53448">
    <property type="entry name" value="Nucleotide-diphospho-sugar transferases"/>
    <property type="match status" value="1"/>
</dbReference>
<dbReference type="InterPro" id="IPR011831">
    <property type="entry name" value="ADP-Glc_PPase"/>
</dbReference>
<comment type="caution">
    <text evidence="5">The sequence shown here is derived from an EMBL/GenBank/DDBJ whole genome shotgun (WGS) entry which is preliminary data.</text>
</comment>
<dbReference type="GO" id="GO:0008878">
    <property type="term" value="F:glucose-1-phosphate adenylyltransferase activity"/>
    <property type="evidence" value="ECO:0007669"/>
    <property type="project" value="UniProtKB-EC"/>
</dbReference>
<name>A0A6N7VZX5_ACIFE</name>
<dbReference type="InterPro" id="IPR011004">
    <property type="entry name" value="Trimer_LpxA-like_sf"/>
</dbReference>
<dbReference type="GO" id="GO:0005978">
    <property type="term" value="P:glycogen biosynthetic process"/>
    <property type="evidence" value="ECO:0007669"/>
    <property type="project" value="UniProtKB-KW"/>
</dbReference>
<dbReference type="CDD" id="cd04651">
    <property type="entry name" value="LbH_G1P_AT_C"/>
    <property type="match status" value="1"/>
</dbReference>
<dbReference type="OrthoDB" id="9801810at2"/>
<dbReference type="InterPro" id="IPR029044">
    <property type="entry name" value="Nucleotide-diphossugar_trans"/>
</dbReference>
<evidence type="ECO:0000256" key="2">
    <source>
        <dbReference type="ARBA" id="ARBA00023056"/>
    </source>
</evidence>
<feature type="domain" description="Nucleotidyl transferase" evidence="3">
    <location>
        <begin position="20"/>
        <end position="177"/>
    </location>
</feature>
<dbReference type="PANTHER" id="PTHR43523:SF6">
    <property type="entry name" value="GLYCOGEN BIOSYNTHESIS PROTEIN GLGD"/>
    <property type="match status" value="1"/>
</dbReference>
<keyword evidence="2" id="KW-0320">Glycogen biosynthesis</keyword>
<dbReference type="EC" id="2.7.7.27" evidence="5"/>